<gene>
    <name evidence="4" type="ORF">ALO91_04975</name>
</gene>
<name>A0A0P9HMG6_PSESX</name>
<dbReference type="Pfam" id="PF13673">
    <property type="entry name" value="Acetyltransf_10"/>
    <property type="match status" value="1"/>
</dbReference>
<dbReference type="AlphaFoldDB" id="A0A0P9HMG6"/>
<feature type="domain" description="N-acetyltransferase" evidence="3">
    <location>
        <begin position="16"/>
        <end position="160"/>
    </location>
</feature>
<dbReference type="Proteomes" id="UP000050297">
    <property type="component" value="Unassembled WGS sequence"/>
</dbReference>
<dbReference type="InterPro" id="IPR000182">
    <property type="entry name" value="GNAT_dom"/>
</dbReference>
<dbReference type="CDD" id="cd04301">
    <property type="entry name" value="NAT_SF"/>
    <property type="match status" value="1"/>
</dbReference>
<comment type="caution">
    <text evidence="4">The sequence shown here is derived from an EMBL/GenBank/DDBJ whole genome shotgun (WGS) entry which is preliminary data.</text>
</comment>
<evidence type="ECO:0000313" key="5">
    <source>
        <dbReference type="Proteomes" id="UP000050297"/>
    </source>
</evidence>
<dbReference type="FunFam" id="3.40.630.30:FF:000035">
    <property type="entry name" value="GNAT family N-acetyltransferase"/>
    <property type="match status" value="1"/>
</dbReference>
<dbReference type="SUPFAM" id="SSF55729">
    <property type="entry name" value="Acyl-CoA N-acyltransferases (Nat)"/>
    <property type="match status" value="1"/>
</dbReference>
<sequence length="160" mass="18376">MVSLRVCDMSIKWICKHHTELSIEQLYAVLQLRAEVFVVEQQCVYLDVDGQDLMGDTCHLMAWQEDKLVAYLRLLDPIQQGGDVTIGRVVTAPSIRSRGIGHELMEQALENAERKWPDQPIYLSAQAHLQGYYSRYGFNPVGEVYLEDDIPHIGMRRDLD</sequence>
<proteinExistence type="inferred from homology"/>
<organism evidence="4 5">
    <name type="scientific">Pseudomonas syringae pv. aceris</name>
    <dbReference type="NCBI Taxonomy" id="199198"/>
    <lineage>
        <taxon>Bacteria</taxon>
        <taxon>Pseudomonadati</taxon>
        <taxon>Pseudomonadota</taxon>
        <taxon>Gammaproteobacteria</taxon>
        <taxon>Pseudomonadales</taxon>
        <taxon>Pseudomonadaceae</taxon>
        <taxon>Pseudomonas</taxon>
        <taxon>Pseudomonas syringae</taxon>
    </lineage>
</organism>
<evidence type="ECO:0000259" key="3">
    <source>
        <dbReference type="PROSITE" id="PS51186"/>
    </source>
</evidence>
<dbReference type="PROSITE" id="PS51186">
    <property type="entry name" value="GNAT"/>
    <property type="match status" value="1"/>
</dbReference>
<dbReference type="InterPro" id="IPR016181">
    <property type="entry name" value="Acyl_CoA_acyltransferase"/>
</dbReference>
<evidence type="ECO:0000256" key="2">
    <source>
        <dbReference type="ARBA" id="ARBA00072224"/>
    </source>
</evidence>
<accession>A0A0P9HMG6</accession>
<keyword evidence="4" id="KW-0808">Transferase</keyword>
<evidence type="ECO:0000256" key="1">
    <source>
        <dbReference type="ARBA" id="ARBA00009623"/>
    </source>
</evidence>
<dbReference type="EMBL" id="LJPM01000491">
    <property type="protein sequence ID" value="KPW12917.1"/>
    <property type="molecule type" value="Genomic_DNA"/>
</dbReference>
<protein>
    <recommendedName>
        <fullName evidence="2">Protein ElaA</fullName>
    </recommendedName>
</protein>
<comment type="similarity">
    <text evidence="1">Belongs to the UPF0039 (ElaA) family.</text>
</comment>
<dbReference type="Gene3D" id="3.40.630.30">
    <property type="match status" value="1"/>
</dbReference>
<reference evidence="4 5" key="1">
    <citation type="submission" date="2015-09" db="EMBL/GenBank/DDBJ databases">
        <title>Genome announcement of multiple Pseudomonas syringae strains.</title>
        <authorList>
            <person name="Thakur S."/>
            <person name="Wang P.W."/>
            <person name="Gong Y."/>
            <person name="Weir B.S."/>
            <person name="Guttman D.S."/>
        </authorList>
    </citation>
    <scope>NUCLEOTIDE SEQUENCE [LARGE SCALE GENOMIC DNA]</scope>
    <source>
        <strain evidence="4 5">ICMP2802</strain>
    </source>
</reference>
<dbReference type="NCBIfam" id="NF007644">
    <property type="entry name" value="PRK10314.1"/>
    <property type="match status" value="1"/>
</dbReference>
<evidence type="ECO:0000313" key="4">
    <source>
        <dbReference type="EMBL" id="KPW12917.1"/>
    </source>
</evidence>
<dbReference type="PATRIC" id="fig|199198.5.peg.2703"/>
<dbReference type="GO" id="GO:0016747">
    <property type="term" value="F:acyltransferase activity, transferring groups other than amino-acyl groups"/>
    <property type="evidence" value="ECO:0007669"/>
    <property type="project" value="InterPro"/>
</dbReference>